<sequence>MARLDGETSNELLETLTEWNTQLEHLRQKPPVPPCP</sequence>
<gene>
    <name evidence="1" type="ORF">SAMN06265368_4437</name>
</gene>
<dbReference type="AlphaFoldDB" id="A0A285PHV5"/>
<organism evidence="1 2">
    <name type="scientific">Cohaesibacter gelatinilyticus</name>
    <dbReference type="NCBI Taxonomy" id="372072"/>
    <lineage>
        <taxon>Bacteria</taxon>
        <taxon>Pseudomonadati</taxon>
        <taxon>Pseudomonadota</taxon>
        <taxon>Alphaproteobacteria</taxon>
        <taxon>Hyphomicrobiales</taxon>
        <taxon>Cohaesibacteraceae</taxon>
    </lineage>
</organism>
<protein>
    <submittedName>
        <fullName evidence="1">Uncharacterized protein</fullName>
    </submittedName>
</protein>
<accession>A0A285PHV5</accession>
<keyword evidence="2" id="KW-1185">Reference proteome</keyword>
<evidence type="ECO:0000313" key="2">
    <source>
        <dbReference type="Proteomes" id="UP000219439"/>
    </source>
</evidence>
<name>A0A285PHV5_9HYPH</name>
<dbReference type="EMBL" id="OBEL01000007">
    <property type="protein sequence ID" value="SNZ21320.1"/>
    <property type="molecule type" value="Genomic_DNA"/>
</dbReference>
<proteinExistence type="predicted"/>
<dbReference type="Proteomes" id="UP000219439">
    <property type="component" value="Unassembled WGS sequence"/>
</dbReference>
<evidence type="ECO:0000313" key="1">
    <source>
        <dbReference type="EMBL" id="SNZ21320.1"/>
    </source>
</evidence>
<reference evidence="1 2" key="1">
    <citation type="submission" date="2017-09" db="EMBL/GenBank/DDBJ databases">
        <authorList>
            <person name="Ehlers B."/>
            <person name="Leendertz F.H."/>
        </authorList>
    </citation>
    <scope>NUCLEOTIDE SEQUENCE [LARGE SCALE GENOMIC DNA]</scope>
    <source>
        <strain evidence="1 2">DSM 18289</strain>
    </source>
</reference>